<organism evidence="1 2">
    <name type="scientific">Halarchaeum salinum</name>
    <dbReference type="NCBI Taxonomy" id="489912"/>
    <lineage>
        <taxon>Archaea</taxon>
        <taxon>Methanobacteriati</taxon>
        <taxon>Methanobacteriota</taxon>
        <taxon>Stenosarchaea group</taxon>
        <taxon>Halobacteria</taxon>
        <taxon>Halobacteriales</taxon>
        <taxon>Halobacteriaceae</taxon>
    </lineage>
</organism>
<protein>
    <submittedName>
        <fullName evidence="1">Uncharacterized protein</fullName>
    </submittedName>
</protein>
<dbReference type="Proteomes" id="UP001500837">
    <property type="component" value="Unassembled WGS sequence"/>
</dbReference>
<evidence type="ECO:0000313" key="1">
    <source>
        <dbReference type="EMBL" id="GAA0299758.1"/>
    </source>
</evidence>
<dbReference type="EMBL" id="BAAABL010000042">
    <property type="protein sequence ID" value="GAA0299758.1"/>
    <property type="molecule type" value="Genomic_DNA"/>
</dbReference>
<comment type="caution">
    <text evidence="1">The sequence shown here is derived from an EMBL/GenBank/DDBJ whole genome shotgun (WGS) entry which is preliminary data.</text>
</comment>
<dbReference type="AlphaFoldDB" id="A0AAV3S6K4"/>
<accession>A0AAV3S6K4</accession>
<gene>
    <name evidence="1" type="ORF">GCM10009066_12420</name>
</gene>
<reference evidence="1 2" key="1">
    <citation type="journal article" date="2019" name="Int. J. Syst. Evol. Microbiol.">
        <title>The Global Catalogue of Microorganisms (GCM) 10K type strain sequencing project: providing services to taxonomists for standard genome sequencing and annotation.</title>
        <authorList>
            <consortium name="The Broad Institute Genomics Platform"/>
            <consortium name="The Broad Institute Genome Sequencing Center for Infectious Disease"/>
            <person name="Wu L."/>
            <person name="Ma J."/>
        </authorList>
    </citation>
    <scope>NUCLEOTIDE SEQUENCE [LARGE SCALE GENOMIC DNA]</scope>
    <source>
        <strain evidence="1 2">JCM 16330</strain>
    </source>
</reference>
<evidence type="ECO:0000313" key="2">
    <source>
        <dbReference type="Proteomes" id="UP001500837"/>
    </source>
</evidence>
<name>A0AAV3S6K4_9EURY</name>
<keyword evidence="2" id="KW-1185">Reference proteome</keyword>
<proteinExistence type="predicted"/>
<sequence length="107" mass="11359">MAGLGRRDVVLDLQYLRAAGLVIADSAHTRPIVGAVNKCNRCVAGPMPDPVCPDCDVEMAETNCDTTGTNDRIHLRGEGLRGALGVGRRDVVAYVCPACSLVRFYAA</sequence>